<proteinExistence type="predicted"/>
<dbReference type="NCBIfam" id="TIGR02436">
    <property type="entry name" value="four helix bundle protein"/>
    <property type="match status" value="1"/>
</dbReference>
<evidence type="ECO:0000313" key="2">
    <source>
        <dbReference type="Proteomes" id="UP000500961"/>
    </source>
</evidence>
<dbReference type="PANTHER" id="PTHR38471">
    <property type="entry name" value="FOUR HELIX BUNDLE PROTEIN"/>
    <property type="match status" value="1"/>
</dbReference>
<protein>
    <submittedName>
        <fullName evidence="1">Four helix bundle protein</fullName>
    </submittedName>
</protein>
<dbReference type="KEGG" id="ttz:FHG85_01125"/>
<name>A0A7D4CPQ4_9BACT</name>
<sequence length="141" mass="16369">MEKSDSKTKSFKDLVVWQKAHAFVLNIYQQVKIFPEDYQALVGDMLCESATAIATNIVGGYKKKDRDEKLLFLTTAQEALEECRYYITLATDLNLLDSFQAEELENNLNEVSYLLNSYARSIRRRKENEPRKDKEEDSSKD</sequence>
<dbReference type="Proteomes" id="UP000500961">
    <property type="component" value="Chromosome"/>
</dbReference>
<dbReference type="RefSeq" id="WP_173072442.1">
    <property type="nucleotide sequence ID" value="NZ_CP041345.1"/>
</dbReference>
<dbReference type="AlphaFoldDB" id="A0A7D4CPQ4"/>
<dbReference type="Pfam" id="PF05635">
    <property type="entry name" value="23S_rRNA_IVP"/>
    <property type="match status" value="1"/>
</dbReference>
<accession>A0A7D4CPQ4</accession>
<dbReference type="PANTHER" id="PTHR38471:SF2">
    <property type="entry name" value="FOUR HELIX BUNDLE PROTEIN"/>
    <property type="match status" value="1"/>
</dbReference>
<organism evidence="1 2">
    <name type="scientific">Tenuifilum thalassicum</name>
    <dbReference type="NCBI Taxonomy" id="2590900"/>
    <lineage>
        <taxon>Bacteria</taxon>
        <taxon>Pseudomonadati</taxon>
        <taxon>Bacteroidota</taxon>
        <taxon>Bacteroidia</taxon>
        <taxon>Bacteroidales</taxon>
        <taxon>Tenuifilaceae</taxon>
        <taxon>Tenuifilum</taxon>
    </lineage>
</organism>
<keyword evidence="2" id="KW-1185">Reference proteome</keyword>
<dbReference type="Gene3D" id="1.20.1440.60">
    <property type="entry name" value="23S rRNA-intervening sequence"/>
    <property type="match status" value="1"/>
</dbReference>
<dbReference type="InterPro" id="IPR012657">
    <property type="entry name" value="23S_rRNA-intervening_sequence"/>
</dbReference>
<evidence type="ECO:0000313" key="1">
    <source>
        <dbReference type="EMBL" id="QKG78925.1"/>
    </source>
</evidence>
<dbReference type="InterPro" id="IPR036583">
    <property type="entry name" value="23S_rRNA_IVS_sf"/>
</dbReference>
<dbReference type="SUPFAM" id="SSF158446">
    <property type="entry name" value="IVS-encoded protein-like"/>
    <property type="match status" value="1"/>
</dbReference>
<dbReference type="EMBL" id="CP041345">
    <property type="protein sequence ID" value="QKG78925.1"/>
    <property type="molecule type" value="Genomic_DNA"/>
</dbReference>
<reference evidence="1 2" key="1">
    <citation type="submission" date="2019-07" db="EMBL/GenBank/DDBJ databases">
        <title>Thalassofilum flectens gen. nov., sp. nov., a novel moderate thermophilic anaerobe from a shallow sea hot spring in Kunashir Island (Russia), representing a new family in the order Bacteroidales, and proposal of Thalassofilacea fam. nov.</title>
        <authorList>
            <person name="Kochetkova T.V."/>
            <person name="Podosokorskaya O.A."/>
            <person name="Novikov A."/>
            <person name="Elcheninov A.G."/>
            <person name="Toshchakov S.V."/>
            <person name="Kublanov I.V."/>
        </authorList>
    </citation>
    <scope>NUCLEOTIDE SEQUENCE [LARGE SCALE GENOMIC DNA]</scope>
    <source>
        <strain evidence="1 2">38-H</strain>
    </source>
</reference>
<gene>
    <name evidence="1" type="ORF">FHG85_01125</name>
</gene>